<dbReference type="Proteomes" id="UP000029575">
    <property type="component" value="Unassembled WGS sequence"/>
</dbReference>
<name>A0AA89CEE2_BURCE</name>
<evidence type="ECO:0008006" key="3">
    <source>
        <dbReference type="Google" id="ProtNLM"/>
    </source>
</evidence>
<dbReference type="AlphaFoldDB" id="A0AA89CEE2"/>
<reference evidence="1 2" key="1">
    <citation type="submission" date="2014-06" db="EMBL/GenBank/DDBJ databases">
        <authorList>
            <person name="Bishop-Lilly K.A."/>
            <person name="Broomall S.M."/>
            <person name="Chain P.S."/>
            <person name="Chertkov O."/>
            <person name="Coyne S.R."/>
            <person name="Daligault H.E."/>
            <person name="Davenport K.W."/>
            <person name="Erkkila T."/>
            <person name="Frey K.G."/>
            <person name="Gibbons H.S."/>
            <person name="Gu W."/>
            <person name="Jaissle J."/>
            <person name="Johnson S.L."/>
            <person name="Koroleva G.I."/>
            <person name="Ladner J.T."/>
            <person name="Lo C.-C."/>
            <person name="Minogue T.D."/>
            <person name="Munk C."/>
            <person name="Palacios G.F."/>
            <person name="Redden C.L."/>
            <person name="Rosenzweig C.N."/>
            <person name="Scholz M.B."/>
            <person name="Teshima H."/>
            <person name="Xu Y."/>
        </authorList>
    </citation>
    <scope>NUCLEOTIDE SEQUENCE [LARGE SCALE GENOMIC DNA]</scope>
    <source>
        <strain evidence="1 2">DWS 37UF10B-2</strain>
    </source>
</reference>
<protein>
    <recommendedName>
        <fullName evidence="3">Morphogenetic protein</fullName>
    </recommendedName>
</protein>
<comment type="caution">
    <text evidence="1">The sequence shown here is derived from an EMBL/GenBank/DDBJ whole genome shotgun (WGS) entry which is preliminary data.</text>
</comment>
<sequence length="236" mass="26764">MKERPILFGGPMVRAILEGRKTQTRRIAIPKRSCIDFIGGGPKDSPDWNDPACWGFEDTNTGLWWALRGDEQCRQLPCPHGQPGDRLWVRETHEVRRIGTELTVGGVPTRRYAGIAYQADGSRAEVDIDLNTYQALDAKESRGWSPSIHMPRWASRITLEVTGVRAERLQSISESDARDEGVTIEDHHARGYCAGAVRPPSIRAFHDLWDSLNATRGYGWDTNPWVWVVEFRRIQT</sequence>
<accession>A0AA89CEE2</accession>
<gene>
    <name evidence="1" type="ORF">DM43_3460</name>
</gene>
<organism evidence="1 2">
    <name type="scientific">Burkholderia cepacia</name>
    <name type="common">Pseudomonas cepacia</name>
    <dbReference type="NCBI Taxonomy" id="292"/>
    <lineage>
        <taxon>Bacteria</taxon>
        <taxon>Pseudomonadati</taxon>
        <taxon>Pseudomonadota</taxon>
        <taxon>Betaproteobacteria</taxon>
        <taxon>Burkholderiales</taxon>
        <taxon>Burkholderiaceae</taxon>
        <taxon>Burkholderia</taxon>
        <taxon>Burkholderia cepacia complex</taxon>
    </lineage>
</organism>
<proteinExistence type="predicted"/>
<dbReference type="EMBL" id="JPGD01000005">
    <property type="protein sequence ID" value="KGB99472.1"/>
    <property type="molecule type" value="Genomic_DNA"/>
</dbReference>
<evidence type="ECO:0000313" key="1">
    <source>
        <dbReference type="EMBL" id="KGB99472.1"/>
    </source>
</evidence>
<evidence type="ECO:0000313" key="2">
    <source>
        <dbReference type="Proteomes" id="UP000029575"/>
    </source>
</evidence>
<dbReference type="RefSeq" id="WP_034207181.1">
    <property type="nucleotide sequence ID" value="NZ_KN150854.1"/>
</dbReference>